<comment type="subcellular location">
    <subcellularLocation>
        <location evidence="1">Secreted</location>
    </subcellularLocation>
</comment>
<dbReference type="OrthoDB" id="10046613at2759"/>
<evidence type="ECO:0000256" key="2">
    <source>
        <dbReference type="ARBA" id="ARBA00008960"/>
    </source>
</evidence>
<accession>A0A9D4L8A7</accession>
<evidence type="ECO:0000256" key="1">
    <source>
        <dbReference type="ARBA" id="ARBA00004613"/>
    </source>
</evidence>
<dbReference type="PANTHER" id="PTHR31703">
    <property type="entry name" value="UPF0669 PROTEIN C6ORF120"/>
    <property type="match status" value="1"/>
</dbReference>
<evidence type="ECO:0000313" key="7">
    <source>
        <dbReference type="EMBL" id="KAH3853134.1"/>
    </source>
</evidence>
<dbReference type="InterPro" id="IPR031420">
    <property type="entry name" value="UPF0669"/>
</dbReference>
<dbReference type="PANTHER" id="PTHR31703:SF2">
    <property type="entry name" value="UPF0669 PROTEIN C6ORF120"/>
    <property type="match status" value="1"/>
</dbReference>
<dbReference type="Proteomes" id="UP000828390">
    <property type="component" value="Unassembled WGS sequence"/>
</dbReference>
<feature type="signal peptide" evidence="6">
    <location>
        <begin position="1"/>
        <end position="20"/>
    </location>
</feature>
<sequence length="211" mass="24364">MRFILQIFVFVTWCTTSVFSTWEVLQTVQGTIGAENYTYYRVTRPGRLLIELKTLQGDADLYITAKTDLKPTFENIHNDFESSSCGLDSVEIDDSYPRPFGVGVYGHFIFEVSTFELSVIQLPELEEWGYDHLTEHYYNYEAADHLFLNYDASDYMYRDVKGHLKKHSKTKTETASSSSAGYESYDEEESAGSIIWQILLTFLKVIFEVIL</sequence>
<protein>
    <submittedName>
        <fullName evidence="7">Uncharacterized protein</fullName>
    </submittedName>
</protein>
<organism evidence="7 8">
    <name type="scientific">Dreissena polymorpha</name>
    <name type="common">Zebra mussel</name>
    <name type="synonym">Mytilus polymorpha</name>
    <dbReference type="NCBI Taxonomy" id="45954"/>
    <lineage>
        <taxon>Eukaryota</taxon>
        <taxon>Metazoa</taxon>
        <taxon>Spiralia</taxon>
        <taxon>Lophotrochozoa</taxon>
        <taxon>Mollusca</taxon>
        <taxon>Bivalvia</taxon>
        <taxon>Autobranchia</taxon>
        <taxon>Heteroconchia</taxon>
        <taxon>Euheterodonta</taxon>
        <taxon>Imparidentia</taxon>
        <taxon>Neoheterodontei</taxon>
        <taxon>Myida</taxon>
        <taxon>Dreissenoidea</taxon>
        <taxon>Dreissenidae</taxon>
        <taxon>Dreissena</taxon>
    </lineage>
</organism>
<dbReference type="EMBL" id="JAIWYP010000003">
    <property type="protein sequence ID" value="KAH3853134.1"/>
    <property type="molecule type" value="Genomic_DNA"/>
</dbReference>
<gene>
    <name evidence="7" type="ORF">DPMN_095656</name>
</gene>
<dbReference type="GO" id="GO:0005576">
    <property type="term" value="C:extracellular region"/>
    <property type="evidence" value="ECO:0007669"/>
    <property type="project" value="UniProtKB-SubCell"/>
</dbReference>
<evidence type="ECO:0000256" key="6">
    <source>
        <dbReference type="SAM" id="SignalP"/>
    </source>
</evidence>
<name>A0A9D4L8A7_DREPO</name>
<comment type="similarity">
    <text evidence="2">Belongs to the UPF0669 family.</text>
</comment>
<keyword evidence="8" id="KW-1185">Reference proteome</keyword>
<keyword evidence="3" id="KW-0964">Secreted</keyword>
<reference evidence="7" key="1">
    <citation type="journal article" date="2019" name="bioRxiv">
        <title>The Genome of the Zebra Mussel, Dreissena polymorpha: A Resource for Invasive Species Research.</title>
        <authorList>
            <person name="McCartney M.A."/>
            <person name="Auch B."/>
            <person name="Kono T."/>
            <person name="Mallez S."/>
            <person name="Zhang Y."/>
            <person name="Obille A."/>
            <person name="Becker A."/>
            <person name="Abrahante J.E."/>
            <person name="Garbe J."/>
            <person name="Badalamenti J.P."/>
            <person name="Herman A."/>
            <person name="Mangelson H."/>
            <person name="Liachko I."/>
            <person name="Sullivan S."/>
            <person name="Sone E.D."/>
            <person name="Koren S."/>
            <person name="Silverstein K.A.T."/>
            <person name="Beckman K.B."/>
            <person name="Gohl D.M."/>
        </authorList>
    </citation>
    <scope>NUCLEOTIDE SEQUENCE</scope>
    <source>
        <strain evidence="7">Duluth1</strain>
        <tissue evidence="7">Whole animal</tissue>
    </source>
</reference>
<proteinExistence type="inferred from homology"/>
<dbReference type="Pfam" id="PF17065">
    <property type="entry name" value="UPF0669"/>
    <property type="match status" value="1"/>
</dbReference>
<comment type="caution">
    <text evidence="7">The sequence shown here is derived from an EMBL/GenBank/DDBJ whole genome shotgun (WGS) entry which is preliminary data.</text>
</comment>
<keyword evidence="5" id="KW-0325">Glycoprotein</keyword>
<evidence type="ECO:0000256" key="5">
    <source>
        <dbReference type="ARBA" id="ARBA00023180"/>
    </source>
</evidence>
<dbReference type="AlphaFoldDB" id="A0A9D4L8A7"/>
<evidence type="ECO:0000256" key="3">
    <source>
        <dbReference type="ARBA" id="ARBA00022525"/>
    </source>
</evidence>
<evidence type="ECO:0000256" key="4">
    <source>
        <dbReference type="ARBA" id="ARBA00022729"/>
    </source>
</evidence>
<reference evidence="7" key="2">
    <citation type="submission" date="2020-11" db="EMBL/GenBank/DDBJ databases">
        <authorList>
            <person name="McCartney M.A."/>
            <person name="Auch B."/>
            <person name="Kono T."/>
            <person name="Mallez S."/>
            <person name="Becker A."/>
            <person name="Gohl D.M."/>
            <person name="Silverstein K.A.T."/>
            <person name="Koren S."/>
            <person name="Bechman K.B."/>
            <person name="Herman A."/>
            <person name="Abrahante J.E."/>
            <person name="Garbe J."/>
        </authorList>
    </citation>
    <scope>NUCLEOTIDE SEQUENCE</scope>
    <source>
        <strain evidence="7">Duluth1</strain>
        <tissue evidence="7">Whole animal</tissue>
    </source>
</reference>
<evidence type="ECO:0000313" key="8">
    <source>
        <dbReference type="Proteomes" id="UP000828390"/>
    </source>
</evidence>
<feature type="chain" id="PRO_5039501083" evidence="6">
    <location>
        <begin position="21"/>
        <end position="211"/>
    </location>
</feature>
<keyword evidence="4 6" id="KW-0732">Signal</keyword>